<dbReference type="Gene3D" id="3.30.1360.30">
    <property type="entry name" value="GAD-like domain"/>
    <property type="match status" value="1"/>
</dbReference>
<feature type="binding site" evidence="7">
    <location>
        <begin position="534"/>
        <end position="537"/>
    </location>
    <ligand>
        <name>ATP</name>
        <dbReference type="ChEBI" id="CHEBI:30616"/>
    </ligand>
</feature>
<dbReference type="InterPro" id="IPR004365">
    <property type="entry name" value="NA-bd_OB_tRNA"/>
</dbReference>
<evidence type="ECO:0000313" key="9">
    <source>
        <dbReference type="EMBL" id="AWB10693.1"/>
    </source>
</evidence>
<dbReference type="NCBIfam" id="NF001750">
    <property type="entry name" value="PRK00476.1"/>
    <property type="match status" value="1"/>
</dbReference>
<evidence type="ECO:0000256" key="7">
    <source>
        <dbReference type="HAMAP-Rule" id="MF_00044"/>
    </source>
</evidence>
<feature type="binding site" evidence="7">
    <location>
        <position position="176"/>
    </location>
    <ligand>
        <name>L-aspartate</name>
        <dbReference type="ChEBI" id="CHEBI:29991"/>
    </ligand>
</feature>
<feature type="binding site" evidence="7">
    <location>
        <position position="482"/>
    </location>
    <ligand>
        <name>ATP</name>
        <dbReference type="ChEBI" id="CHEBI:30616"/>
    </ligand>
</feature>
<keyword evidence="2 7" id="KW-0436">Ligase</keyword>
<comment type="subcellular location">
    <subcellularLocation>
        <location evidence="7">Cytoplasm</location>
    </subcellularLocation>
</comment>
<dbReference type="Pfam" id="PF02938">
    <property type="entry name" value="GAD"/>
    <property type="match status" value="1"/>
</dbReference>
<dbReference type="RefSeq" id="WP_108309476.1">
    <property type="nucleotide sequence ID" value="NZ_CP020921.1"/>
</dbReference>
<dbReference type="Gene3D" id="3.30.930.10">
    <property type="entry name" value="Bira Bifunctional Protein, Domain 2"/>
    <property type="match status" value="1"/>
</dbReference>
<proteinExistence type="inferred from homology"/>
<keyword evidence="10" id="KW-1185">Reference proteome</keyword>
<keyword evidence="5 7" id="KW-0648">Protein biosynthesis</keyword>
<evidence type="ECO:0000256" key="4">
    <source>
        <dbReference type="ARBA" id="ARBA00022840"/>
    </source>
</evidence>
<dbReference type="SUPFAM" id="SSF55681">
    <property type="entry name" value="Class II aaRS and biotin synthetases"/>
    <property type="match status" value="1"/>
</dbReference>
<evidence type="ECO:0000256" key="2">
    <source>
        <dbReference type="ARBA" id="ARBA00022598"/>
    </source>
</evidence>
<dbReference type="PRINTS" id="PR01042">
    <property type="entry name" value="TRNASYNTHASP"/>
</dbReference>
<dbReference type="Gene3D" id="2.40.50.140">
    <property type="entry name" value="Nucleic acid-binding proteins"/>
    <property type="match status" value="1"/>
</dbReference>
<dbReference type="PROSITE" id="PS50862">
    <property type="entry name" value="AA_TRNA_LIGASE_II"/>
    <property type="match status" value="1"/>
</dbReference>
<dbReference type="SUPFAM" id="SSF55261">
    <property type="entry name" value="GAD domain-like"/>
    <property type="match status" value="1"/>
</dbReference>
<dbReference type="InterPro" id="IPR012340">
    <property type="entry name" value="NA-bd_OB-fold"/>
</dbReference>
<dbReference type="CDD" id="cd00777">
    <property type="entry name" value="AspRS_core"/>
    <property type="match status" value="1"/>
</dbReference>
<dbReference type="GO" id="GO:0003676">
    <property type="term" value="F:nucleic acid binding"/>
    <property type="evidence" value="ECO:0007669"/>
    <property type="project" value="InterPro"/>
</dbReference>
<dbReference type="EMBL" id="CP020921">
    <property type="protein sequence ID" value="AWB10693.1"/>
    <property type="molecule type" value="Genomic_DNA"/>
</dbReference>
<keyword evidence="3 7" id="KW-0547">Nucleotide-binding</keyword>
<dbReference type="AlphaFoldDB" id="A0A2R4W1K2"/>
<evidence type="ECO:0000256" key="1">
    <source>
        <dbReference type="ARBA" id="ARBA00006303"/>
    </source>
</evidence>
<dbReference type="HAMAP" id="MF_00044">
    <property type="entry name" value="Asp_tRNA_synth_type1"/>
    <property type="match status" value="1"/>
</dbReference>
<dbReference type="KEGG" id="taci:TDSAC_1353"/>
<feature type="domain" description="Aminoacyl-transfer RNA synthetases class-II family profile" evidence="8">
    <location>
        <begin position="149"/>
        <end position="555"/>
    </location>
</feature>
<dbReference type="InterPro" id="IPR047090">
    <property type="entry name" value="AspRS_core"/>
</dbReference>
<feature type="site" description="Important for tRNA non-discrimination" evidence="7">
    <location>
        <position position="83"/>
    </location>
</feature>
<sequence>MAYRTHTLRDINKSLENKIITICGWVNKRRDHGNLIFLDIRDRYSLLQVVVDSENKENFKKAEEIRSEYVVQITGELRKRPLGTENTKISTGEFELVANTINILNKSKVPPFSISDDQKDYDEKLGLKYRYLDLRRPDKKENIIKRHIITNTIRNHFLENDFLEIETPYLTKSTPEGARDFLVPSRLQPGTFYALPQSPQLFKQILMVSGFDKYFQIVRCFRDEDLRADRQPEFTQIDVEMSFVEPNDVITITEELFKKLNSQFGIECNYPIKRMSYKEAMNKYGTDRPDLRNPLEICDFTEILRNTKLKIFRSVIERDGYIKGFILKNKDCHNSRPILEKINNMAKDFGLPGIAWILFDGSEIRSPIAKFLSEDEINSFKKIFDIGDKDAILLAAGKDGLLQSLGLLRIFLGNEFKLINEDEFKYLWVVDFPLFEYDEKEKRLSSVHHPFTAPHPEDLEKLDTDPLSVRSLAYDIVLNGNELGGGSIRINNTHLQSKIFKLLDISTEEAQIKFGFLLEALEYGAPPHGGIALGLDRITMLFTGAKSLRDVIAFPKTQSGTCLLTDAPSQVDKKQLDELSISVNIKKEQD</sequence>
<comment type="similarity">
    <text evidence="1 7">Belongs to the class-II aminoacyl-tRNA synthetase family. Type 1 subfamily.</text>
</comment>
<dbReference type="InterPro" id="IPR004364">
    <property type="entry name" value="Aa-tRNA-synt_II"/>
</dbReference>
<dbReference type="GO" id="GO:0050560">
    <property type="term" value="F:aspartate-tRNA(Asn) ligase activity"/>
    <property type="evidence" value="ECO:0007669"/>
    <property type="project" value="UniProtKB-EC"/>
</dbReference>
<comment type="function">
    <text evidence="7">Aspartyl-tRNA synthetase with relaxed tRNA specificity since it is able to aspartylate not only its cognate tRNA(Asp) but also tRNA(Asn). Reaction proceeds in two steps: L-aspartate is first activated by ATP to form Asp-AMP and then transferred to the acceptor end of tRNA(Asp/Asn).</text>
</comment>
<organism evidence="9 10">
    <name type="scientific">Thermodesulfobium acidiphilum</name>
    <dbReference type="NCBI Taxonomy" id="1794699"/>
    <lineage>
        <taxon>Bacteria</taxon>
        <taxon>Pseudomonadati</taxon>
        <taxon>Thermodesulfobiota</taxon>
        <taxon>Thermodesulfobiia</taxon>
        <taxon>Thermodesulfobiales</taxon>
        <taxon>Thermodesulfobiaceae</taxon>
        <taxon>Thermodesulfobium</taxon>
    </lineage>
</organism>
<feature type="binding site" evidence="7">
    <location>
        <position position="489"/>
    </location>
    <ligand>
        <name>L-aspartate</name>
        <dbReference type="ChEBI" id="CHEBI:29991"/>
    </ligand>
</feature>
<dbReference type="InterPro" id="IPR004115">
    <property type="entry name" value="GAD-like_sf"/>
</dbReference>
<dbReference type="GO" id="GO:0005524">
    <property type="term" value="F:ATP binding"/>
    <property type="evidence" value="ECO:0007669"/>
    <property type="project" value="UniProtKB-UniRule"/>
</dbReference>
<evidence type="ECO:0000259" key="8">
    <source>
        <dbReference type="PROSITE" id="PS50862"/>
    </source>
</evidence>
<dbReference type="PANTHER" id="PTHR22594:SF5">
    <property type="entry name" value="ASPARTATE--TRNA LIGASE, MITOCHONDRIAL"/>
    <property type="match status" value="1"/>
</dbReference>
<feature type="binding site" evidence="7">
    <location>
        <begin position="222"/>
        <end position="224"/>
    </location>
    <ligand>
        <name>ATP</name>
        <dbReference type="ChEBI" id="CHEBI:30616"/>
    </ligand>
</feature>
<dbReference type="GO" id="GO:0005737">
    <property type="term" value="C:cytoplasm"/>
    <property type="evidence" value="ECO:0007669"/>
    <property type="project" value="UniProtKB-SubCell"/>
</dbReference>
<dbReference type="GO" id="GO:0004815">
    <property type="term" value="F:aspartate-tRNA ligase activity"/>
    <property type="evidence" value="ECO:0007669"/>
    <property type="project" value="UniProtKB-UniRule"/>
</dbReference>
<keyword evidence="7" id="KW-0963">Cytoplasm</keyword>
<evidence type="ECO:0000313" key="10">
    <source>
        <dbReference type="Proteomes" id="UP000244792"/>
    </source>
</evidence>
<comment type="subunit">
    <text evidence="7">Homodimer.</text>
</comment>
<dbReference type="InterPro" id="IPR045864">
    <property type="entry name" value="aa-tRNA-synth_II/BPL/LPL"/>
</dbReference>
<dbReference type="InterPro" id="IPR029351">
    <property type="entry name" value="GAD_dom"/>
</dbReference>
<dbReference type="InterPro" id="IPR004524">
    <property type="entry name" value="Asp-tRNA-ligase_1"/>
</dbReference>
<dbReference type="InterPro" id="IPR047089">
    <property type="entry name" value="Asp-tRNA-ligase_1_N"/>
</dbReference>
<feature type="binding site" evidence="7">
    <location>
        <position position="231"/>
    </location>
    <ligand>
        <name>ATP</name>
        <dbReference type="ChEBI" id="CHEBI:30616"/>
    </ligand>
</feature>
<feature type="region of interest" description="Aspartate" evidence="7">
    <location>
        <begin position="200"/>
        <end position="203"/>
    </location>
</feature>
<feature type="site" description="Important for tRNA non-discrimination" evidence="7">
    <location>
        <position position="32"/>
    </location>
</feature>
<dbReference type="OrthoDB" id="9802326at2"/>
<dbReference type="NCBIfam" id="TIGR00459">
    <property type="entry name" value="aspS_bact"/>
    <property type="match status" value="1"/>
</dbReference>
<dbReference type="Proteomes" id="UP000244792">
    <property type="component" value="Chromosome"/>
</dbReference>
<reference evidence="9 10" key="1">
    <citation type="submission" date="2017-04" db="EMBL/GenBank/DDBJ databases">
        <title>Genomic insights into metabolism of Thermodesulfobium acidiphilum.</title>
        <authorList>
            <person name="Toshchakov S.V."/>
            <person name="Frolov E.N."/>
            <person name="Kublanov I.V."/>
            <person name="Samarov N.I."/>
            <person name="Novikov A."/>
            <person name="Lebedinsky A.V."/>
            <person name="Bonch-Osmolovskaya E.A."/>
            <person name="Chernyh N.A."/>
        </authorList>
    </citation>
    <scope>NUCLEOTIDE SEQUENCE [LARGE SCALE GENOMIC DNA]</scope>
    <source>
        <strain evidence="9 10">3127-1</strain>
    </source>
</reference>
<dbReference type="InterPro" id="IPR002312">
    <property type="entry name" value="Asp/Asn-tRNA-synth_IIb"/>
</dbReference>
<evidence type="ECO:0000256" key="5">
    <source>
        <dbReference type="ARBA" id="ARBA00022917"/>
    </source>
</evidence>
<evidence type="ECO:0000256" key="3">
    <source>
        <dbReference type="ARBA" id="ARBA00022741"/>
    </source>
</evidence>
<dbReference type="SUPFAM" id="SSF50249">
    <property type="entry name" value="Nucleic acid-binding proteins"/>
    <property type="match status" value="1"/>
</dbReference>
<dbReference type="Pfam" id="PF00152">
    <property type="entry name" value="tRNA-synt_2"/>
    <property type="match status" value="1"/>
</dbReference>
<dbReference type="CDD" id="cd04317">
    <property type="entry name" value="EcAspRS_like_N"/>
    <property type="match status" value="1"/>
</dbReference>
<dbReference type="InterPro" id="IPR006195">
    <property type="entry name" value="aa-tRNA-synth_II"/>
</dbReference>
<dbReference type="EC" id="6.1.1.23" evidence="7"/>
<evidence type="ECO:0000256" key="6">
    <source>
        <dbReference type="ARBA" id="ARBA00023146"/>
    </source>
</evidence>
<feature type="binding site" evidence="7">
    <location>
        <position position="448"/>
    </location>
    <ligand>
        <name>L-aspartate</name>
        <dbReference type="ChEBI" id="CHEBI:29991"/>
    </ligand>
</feature>
<gene>
    <name evidence="7" type="primary">aspS</name>
    <name evidence="9" type="ORF">TDSAC_1353</name>
</gene>
<dbReference type="Pfam" id="PF01336">
    <property type="entry name" value="tRNA_anti-codon"/>
    <property type="match status" value="1"/>
</dbReference>
<feature type="binding site" evidence="7">
    <location>
        <position position="222"/>
    </location>
    <ligand>
        <name>L-aspartate</name>
        <dbReference type="ChEBI" id="CHEBI:29991"/>
    </ligand>
</feature>
<comment type="catalytic activity">
    <reaction evidence="7">
        <text>tRNA(Asx) + L-aspartate + ATP = L-aspartyl-tRNA(Asx) + AMP + diphosphate</text>
        <dbReference type="Rhea" id="RHEA:18349"/>
        <dbReference type="Rhea" id="RHEA-COMP:9710"/>
        <dbReference type="Rhea" id="RHEA-COMP:9711"/>
        <dbReference type="ChEBI" id="CHEBI:29991"/>
        <dbReference type="ChEBI" id="CHEBI:30616"/>
        <dbReference type="ChEBI" id="CHEBI:33019"/>
        <dbReference type="ChEBI" id="CHEBI:78442"/>
        <dbReference type="ChEBI" id="CHEBI:78516"/>
        <dbReference type="ChEBI" id="CHEBI:456215"/>
        <dbReference type="EC" id="6.1.1.23"/>
    </reaction>
</comment>
<accession>A0A2R4W1K2</accession>
<keyword evidence="4 7" id="KW-0067">ATP-binding</keyword>
<dbReference type="PANTHER" id="PTHR22594">
    <property type="entry name" value="ASPARTYL/LYSYL-TRNA SYNTHETASE"/>
    <property type="match status" value="1"/>
</dbReference>
<protein>
    <recommendedName>
        <fullName evidence="7">Aspartate--tRNA(Asp/Asn) ligase</fullName>
        <ecNumber evidence="7">6.1.1.23</ecNumber>
    </recommendedName>
    <alternativeName>
        <fullName evidence="7">Aspartyl-tRNA synthetase</fullName>
        <shortName evidence="7">AspRS</shortName>
    </alternativeName>
    <alternativeName>
        <fullName evidence="7">Non-discriminating aspartyl-tRNA synthetase</fullName>
        <shortName evidence="7">ND-AspRS</shortName>
    </alternativeName>
</protein>
<keyword evidence="6 7" id="KW-0030">Aminoacyl-tRNA synthetase</keyword>
<dbReference type="GO" id="GO:0006422">
    <property type="term" value="P:aspartyl-tRNA aminoacylation"/>
    <property type="evidence" value="ECO:0007669"/>
    <property type="project" value="UniProtKB-UniRule"/>
</dbReference>
<name>A0A2R4W1K2_THEAF</name>